<dbReference type="SUPFAM" id="SSF51161">
    <property type="entry name" value="Trimeric LpxA-like enzymes"/>
    <property type="match status" value="1"/>
</dbReference>
<dbReference type="RefSeq" id="WP_264486407.1">
    <property type="nucleotide sequence ID" value="NZ_JAPDDT010000002.1"/>
</dbReference>
<keyword evidence="1" id="KW-0472">Membrane</keyword>
<evidence type="ECO:0008006" key="4">
    <source>
        <dbReference type="Google" id="ProtNLM"/>
    </source>
</evidence>
<feature type="transmembrane region" description="Helical" evidence="1">
    <location>
        <begin position="12"/>
        <end position="38"/>
    </location>
</feature>
<evidence type="ECO:0000256" key="1">
    <source>
        <dbReference type="SAM" id="Phobius"/>
    </source>
</evidence>
<gene>
    <name evidence="2" type="ORF">OKA05_07015</name>
</gene>
<dbReference type="Gene3D" id="2.160.10.10">
    <property type="entry name" value="Hexapeptide repeat proteins"/>
    <property type="match status" value="1"/>
</dbReference>
<keyword evidence="1" id="KW-1133">Transmembrane helix</keyword>
<dbReference type="EMBL" id="JAPDDT010000002">
    <property type="protein sequence ID" value="MCW1922298.1"/>
    <property type="molecule type" value="Genomic_DNA"/>
</dbReference>
<organism evidence="2 3">
    <name type="scientific">Luteolibacter arcticus</name>
    <dbReference type="NCBI Taxonomy" id="1581411"/>
    <lineage>
        <taxon>Bacteria</taxon>
        <taxon>Pseudomonadati</taxon>
        <taxon>Verrucomicrobiota</taxon>
        <taxon>Verrucomicrobiia</taxon>
        <taxon>Verrucomicrobiales</taxon>
        <taxon>Verrucomicrobiaceae</taxon>
        <taxon>Luteolibacter</taxon>
    </lineage>
</organism>
<protein>
    <recommendedName>
        <fullName evidence="4">Acyl transferase</fullName>
    </recommendedName>
</protein>
<reference evidence="2 3" key="1">
    <citation type="submission" date="2022-10" db="EMBL/GenBank/DDBJ databases">
        <title>Luteolibacter arcticus strain CCTCC AB 2014275, whole genome shotgun sequencing project.</title>
        <authorList>
            <person name="Zhao G."/>
            <person name="Shen L."/>
        </authorList>
    </citation>
    <scope>NUCLEOTIDE SEQUENCE [LARGE SCALE GENOMIC DNA]</scope>
    <source>
        <strain evidence="2 3">CCTCC AB 2014275</strain>
    </source>
</reference>
<feature type="transmembrane region" description="Helical" evidence="1">
    <location>
        <begin position="44"/>
        <end position="62"/>
    </location>
</feature>
<proteinExistence type="predicted"/>
<keyword evidence="3" id="KW-1185">Reference proteome</keyword>
<keyword evidence="1" id="KW-0812">Transmembrane</keyword>
<sequence length="219" mass="24395">MPERSFADRKGVQLAMLLLNTVPLLHAAGTIACFFAPVSWPARIGLAAVTLYILPLVPGRLLRESLRKAPAEIIVGSPDFLRWWACFQCQVLFLRFPSLEEVLRSIPGIYSLWLRLWGSRIGKLTYWAPRTFILDRGFLDIGDHVILGAGVRLNPHVMERDGAPVLKLAPVKIGHRALIGGYSMLAAGTEIADDEATRAFLISPPFSRWKDGKRLRDSP</sequence>
<dbReference type="InterPro" id="IPR011004">
    <property type="entry name" value="Trimer_LpxA-like_sf"/>
</dbReference>
<dbReference type="Proteomes" id="UP001320876">
    <property type="component" value="Unassembled WGS sequence"/>
</dbReference>
<dbReference type="PROSITE" id="PS51257">
    <property type="entry name" value="PROKAR_LIPOPROTEIN"/>
    <property type="match status" value="1"/>
</dbReference>
<accession>A0ABT3GFA5</accession>
<comment type="caution">
    <text evidence="2">The sequence shown here is derived from an EMBL/GenBank/DDBJ whole genome shotgun (WGS) entry which is preliminary data.</text>
</comment>
<evidence type="ECO:0000313" key="2">
    <source>
        <dbReference type="EMBL" id="MCW1922298.1"/>
    </source>
</evidence>
<name>A0ABT3GFA5_9BACT</name>
<evidence type="ECO:0000313" key="3">
    <source>
        <dbReference type="Proteomes" id="UP001320876"/>
    </source>
</evidence>